<keyword evidence="4" id="KW-0143">Chaperone</keyword>
<dbReference type="NCBIfam" id="NF001033">
    <property type="entry name" value="PRK00114.1"/>
    <property type="match status" value="1"/>
</dbReference>
<evidence type="ECO:0000256" key="4">
    <source>
        <dbReference type="ARBA" id="ARBA00023186"/>
    </source>
</evidence>
<evidence type="ECO:0000313" key="7">
    <source>
        <dbReference type="Proteomes" id="UP000242869"/>
    </source>
</evidence>
<dbReference type="InterPro" id="IPR016154">
    <property type="entry name" value="Heat_shock_Hsp33_C"/>
</dbReference>
<dbReference type="GO" id="GO:0044183">
    <property type="term" value="F:protein folding chaperone"/>
    <property type="evidence" value="ECO:0007669"/>
    <property type="project" value="TreeGrafter"/>
</dbReference>
<dbReference type="Gene3D" id="1.10.287.480">
    <property type="entry name" value="helix hairpin bin"/>
    <property type="match status" value="1"/>
</dbReference>
<keyword evidence="7" id="KW-1185">Reference proteome</keyword>
<dbReference type="SUPFAM" id="SSF118352">
    <property type="entry name" value="HSP33 redox switch-like"/>
    <property type="match status" value="1"/>
</dbReference>
<reference evidence="7" key="1">
    <citation type="submission" date="2016-10" db="EMBL/GenBank/DDBJ databases">
        <authorList>
            <person name="Varghese N."/>
            <person name="Submissions S."/>
        </authorList>
    </citation>
    <scope>NUCLEOTIDE SEQUENCE [LARGE SCALE GENOMIC DNA]</scope>
    <source>
        <strain evidence="7">DSM 6150</strain>
    </source>
</reference>
<dbReference type="AlphaFoldDB" id="A0A1I5BB61"/>
<keyword evidence="2" id="KW-0862">Zinc</keyword>
<evidence type="ECO:0000256" key="2">
    <source>
        <dbReference type="ARBA" id="ARBA00022833"/>
    </source>
</evidence>
<dbReference type="RefSeq" id="WP_308417372.1">
    <property type="nucleotide sequence ID" value="NZ_FOVE01000015.1"/>
</dbReference>
<dbReference type="InterPro" id="IPR016153">
    <property type="entry name" value="Heat_shock_Hsp33_N"/>
</dbReference>
<organism evidence="6 7">
    <name type="scientific">Formivibrio citricus</name>
    <dbReference type="NCBI Taxonomy" id="83765"/>
    <lineage>
        <taxon>Bacteria</taxon>
        <taxon>Pseudomonadati</taxon>
        <taxon>Pseudomonadota</taxon>
        <taxon>Betaproteobacteria</taxon>
        <taxon>Neisseriales</taxon>
        <taxon>Chitinibacteraceae</taxon>
        <taxon>Formivibrio</taxon>
    </lineage>
</organism>
<dbReference type="SUPFAM" id="SSF64397">
    <property type="entry name" value="Hsp33 domain"/>
    <property type="match status" value="1"/>
</dbReference>
<dbReference type="InterPro" id="IPR023212">
    <property type="entry name" value="Hsp33_helix_hairpin_bin_dom_sf"/>
</dbReference>
<dbReference type="CDD" id="cd00498">
    <property type="entry name" value="Hsp33"/>
    <property type="match status" value="1"/>
</dbReference>
<protein>
    <submittedName>
        <fullName evidence="6">Molecular chaperone Hsp33</fullName>
    </submittedName>
</protein>
<dbReference type="PANTHER" id="PTHR30111:SF1">
    <property type="entry name" value="33 KDA CHAPERONIN"/>
    <property type="match status" value="1"/>
</dbReference>
<dbReference type="Pfam" id="PF01430">
    <property type="entry name" value="HSP33"/>
    <property type="match status" value="1"/>
</dbReference>
<dbReference type="STRING" id="83765.SAMN05660284_02129"/>
<dbReference type="PIRSF" id="PIRSF005261">
    <property type="entry name" value="Heat_shock_Hsp33"/>
    <property type="match status" value="1"/>
</dbReference>
<dbReference type="InterPro" id="IPR000397">
    <property type="entry name" value="Heat_shock_Hsp33"/>
</dbReference>
<dbReference type="Gene3D" id="3.55.30.10">
    <property type="entry name" value="Hsp33 domain"/>
    <property type="match status" value="1"/>
</dbReference>
<sequence>MMHDVLERFLFEEAPVRGEIVQLDNALKDVLARHPYPAPLARLIGELMAASALLTATVKLEGSLVMQLHGSGTVKLIVVECASDMTMRATARWDGEVADVSLAELLGHGKFIITLDPDEGETYQGIVGYEPGQSVAQIIENYMLRSEQLETRLWLACDGERSAGLLLQKMPDGTGDADAWERVQHLAGTVRDQELLTLEAEEMLYRLFHEETVRVFDPVTPVFACACSREKVGGMLRMVGREEIDGLLAEQGKVEVGCEFCNARYEFDAVDVAQVFSGQGLQEAGTQVH</sequence>
<dbReference type="PANTHER" id="PTHR30111">
    <property type="entry name" value="33 KDA CHAPERONIN"/>
    <property type="match status" value="1"/>
</dbReference>
<dbReference type="GO" id="GO:0051082">
    <property type="term" value="F:unfolded protein binding"/>
    <property type="evidence" value="ECO:0007669"/>
    <property type="project" value="InterPro"/>
</dbReference>
<gene>
    <name evidence="6" type="ORF">SAMN05660284_02129</name>
</gene>
<evidence type="ECO:0000256" key="1">
    <source>
        <dbReference type="ARBA" id="ARBA00022490"/>
    </source>
</evidence>
<keyword evidence="3" id="KW-1015">Disulfide bond</keyword>
<evidence type="ECO:0000256" key="3">
    <source>
        <dbReference type="ARBA" id="ARBA00023157"/>
    </source>
</evidence>
<keyword evidence="5" id="KW-0676">Redox-active center</keyword>
<dbReference type="EMBL" id="FOVE01000015">
    <property type="protein sequence ID" value="SFN71927.1"/>
    <property type="molecule type" value="Genomic_DNA"/>
</dbReference>
<evidence type="ECO:0000313" key="6">
    <source>
        <dbReference type="EMBL" id="SFN71927.1"/>
    </source>
</evidence>
<accession>A0A1I5BB61</accession>
<keyword evidence="1" id="KW-0963">Cytoplasm</keyword>
<evidence type="ECO:0000256" key="5">
    <source>
        <dbReference type="ARBA" id="ARBA00023284"/>
    </source>
</evidence>
<dbReference type="Proteomes" id="UP000242869">
    <property type="component" value="Unassembled WGS sequence"/>
</dbReference>
<proteinExistence type="predicted"/>
<dbReference type="Gene3D" id="3.90.1280.10">
    <property type="entry name" value="HSP33 redox switch-like"/>
    <property type="match status" value="1"/>
</dbReference>
<name>A0A1I5BB61_9NEIS</name>
<dbReference type="GO" id="GO:0005737">
    <property type="term" value="C:cytoplasm"/>
    <property type="evidence" value="ECO:0007669"/>
    <property type="project" value="InterPro"/>
</dbReference>
<dbReference type="GO" id="GO:0042026">
    <property type="term" value="P:protein refolding"/>
    <property type="evidence" value="ECO:0007669"/>
    <property type="project" value="TreeGrafter"/>
</dbReference>